<feature type="binding site" evidence="12">
    <location>
        <position position="167"/>
    </location>
    <ligand>
        <name>Mg(2+)</name>
        <dbReference type="ChEBI" id="CHEBI:18420"/>
    </ligand>
</feature>
<comment type="cofactor">
    <cofactor evidence="12">
        <name>Mg(2+)</name>
        <dbReference type="ChEBI" id="CHEBI:18420"/>
    </cofactor>
    <text evidence="12">Binds 2 Mg(2+) ions per subunit.</text>
</comment>
<dbReference type="Gene3D" id="3.40.50.2020">
    <property type="match status" value="2"/>
</dbReference>
<comment type="subunit">
    <text evidence="12">Homohexamer.</text>
</comment>
<dbReference type="GO" id="GO:0009156">
    <property type="term" value="P:ribonucleoside monophosphate biosynthetic process"/>
    <property type="evidence" value="ECO:0007669"/>
    <property type="project" value="InterPro"/>
</dbReference>
<dbReference type="GO" id="GO:0002189">
    <property type="term" value="C:ribose phosphate diphosphokinase complex"/>
    <property type="evidence" value="ECO:0007669"/>
    <property type="project" value="TreeGrafter"/>
</dbReference>
<feature type="binding site" evidence="12">
    <location>
        <begin position="221"/>
        <end position="225"/>
    </location>
    <ligand>
        <name>D-ribose 5-phosphate</name>
        <dbReference type="ChEBI" id="CHEBI:78346"/>
    </ligand>
</feature>
<feature type="binding site" evidence="12">
    <location>
        <position position="127"/>
    </location>
    <ligand>
        <name>Mg(2+)</name>
        <dbReference type="ChEBI" id="CHEBI:18420"/>
    </ligand>
</feature>
<dbReference type="PROSITE" id="PS00114">
    <property type="entry name" value="PRPP_SYNTHASE"/>
    <property type="match status" value="1"/>
</dbReference>
<feature type="binding site" evidence="12">
    <location>
        <begin position="93"/>
        <end position="94"/>
    </location>
    <ligand>
        <name>ATP</name>
        <dbReference type="ChEBI" id="CHEBI:30616"/>
    </ligand>
</feature>
<comment type="similarity">
    <text evidence="11 12">Belongs to the ribose-phosphate pyrophosphokinase family. Class I subfamily.</text>
</comment>
<evidence type="ECO:0000256" key="12">
    <source>
        <dbReference type="HAMAP-Rule" id="MF_00583"/>
    </source>
</evidence>
<dbReference type="InterPro" id="IPR005946">
    <property type="entry name" value="Rib-P_diPkinase"/>
</dbReference>
<dbReference type="CDD" id="cd06223">
    <property type="entry name" value="PRTases_typeI"/>
    <property type="match status" value="1"/>
</dbReference>
<keyword evidence="2 12" id="KW-0808">Transferase</keyword>
<evidence type="ECO:0000256" key="6">
    <source>
        <dbReference type="ARBA" id="ARBA00022777"/>
    </source>
</evidence>
<keyword evidence="5 12" id="KW-0547">Nucleotide-binding</keyword>
<keyword evidence="6 12" id="KW-0418">Kinase</keyword>
<evidence type="ECO:0000256" key="10">
    <source>
        <dbReference type="ARBA" id="ARBA00054914"/>
    </source>
</evidence>
<dbReference type="InterPro" id="IPR000842">
    <property type="entry name" value="PRib_PP_synth_CS"/>
</dbReference>
<evidence type="ECO:0000256" key="1">
    <source>
        <dbReference type="ARBA" id="ARBA00004996"/>
    </source>
</evidence>
<dbReference type="EC" id="2.7.6.1" evidence="12"/>
<evidence type="ECO:0000313" key="15">
    <source>
        <dbReference type="Proteomes" id="UP000092932"/>
    </source>
</evidence>
<dbReference type="NCBIfam" id="NF002320">
    <property type="entry name" value="PRK01259.1"/>
    <property type="match status" value="1"/>
</dbReference>
<organism evidence="14 15">
    <name type="scientific">Tsuneonella dongtanensis</name>
    <dbReference type="NCBI Taxonomy" id="692370"/>
    <lineage>
        <taxon>Bacteria</taxon>
        <taxon>Pseudomonadati</taxon>
        <taxon>Pseudomonadota</taxon>
        <taxon>Alphaproteobacteria</taxon>
        <taxon>Sphingomonadales</taxon>
        <taxon>Erythrobacteraceae</taxon>
        <taxon>Tsuneonella</taxon>
    </lineage>
</organism>
<dbReference type="Pfam" id="PF13793">
    <property type="entry name" value="Pribosyltran_N"/>
    <property type="match status" value="1"/>
</dbReference>
<feature type="domain" description="Ribose-phosphate pyrophosphokinase N-terminal" evidence="13">
    <location>
        <begin position="1"/>
        <end position="117"/>
    </location>
</feature>
<keyword evidence="7 12" id="KW-0067">ATP-binding</keyword>
<evidence type="ECO:0000256" key="5">
    <source>
        <dbReference type="ARBA" id="ARBA00022741"/>
    </source>
</evidence>
<dbReference type="EMBL" id="CP016591">
    <property type="protein sequence ID" value="ANY19120.1"/>
    <property type="molecule type" value="Genomic_DNA"/>
</dbReference>
<evidence type="ECO:0000256" key="2">
    <source>
        <dbReference type="ARBA" id="ARBA00022679"/>
    </source>
</evidence>
<dbReference type="PANTHER" id="PTHR10210">
    <property type="entry name" value="RIBOSE-PHOSPHATE DIPHOSPHOKINASE FAMILY MEMBER"/>
    <property type="match status" value="1"/>
</dbReference>
<keyword evidence="4 12" id="KW-0545">Nucleotide biosynthesis</keyword>
<feature type="binding site" evidence="12">
    <location>
        <position position="217"/>
    </location>
    <ligand>
        <name>D-ribose 5-phosphate</name>
        <dbReference type="ChEBI" id="CHEBI:78346"/>
    </ligand>
</feature>
<dbReference type="InterPro" id="IPR029099">
    <property type="entry name" value="Pribosyltran_N"/>
</dbReference>
<keyword evidence="15" id="KW-1185">Reference proteome</keyword>
<dbReference type="RefSeq" id="WP_067676103.1">
    <property type="nucleotide sequence ID" value="NZ_CP016591.1"/>
</dbReference>
<dbReference type="GO" id="GO:0000287">
    <property type="term" value="F:magnesium ion binding"/>
    <property type="evidence" value="ECO:0007669"/>
    <property type="project" value="UniProtKB-UniRule"/>
</dbReference>
<dbReference type="Pfam" id="PF14572">
    <property type="entry name" value="Pribosyl_synth"/>
    <property type="match status" value="1"/>
</dbReference>
<accession>A0A1B2AAC5</accession>
<dbReference type="InterPro" id="IPR029057">
    <property type="entry name" value="PRTase-like"/>
</dbReference>
<evidence type="ECO:0000256" key="3">
    <source>
        <dbReference type="ARBA" id="ARBA00022723"/>
    </source>
</evidence>
<dbReference type="SUPFAM" id="SSF53271">
    <property type="entry name" value="PRTase-like"/>
    <property type="match status" value="1"/>
</dbReference>
<dbReference type="STRING" id="692370.A6F68_00587"/>
<dbReference type="FunFam" id="3.40.50.2020:FF:000001">
    <property type="entry name" value="Ribose-phosphate pyrophosphokinase"/>
    <property type="match status" value="1"/>
</dbReference>
<sequence length="311" mass="33203">MKIMSGNANLPLARSIAGYLELPLVDASVRRFADEEIFVEIHENVRGQDMFVVQSTGFPANDNLMELLICVDALKRASAKRITAVVPYFGYARQDRKPGPRTPISAKLVANLITTAGADRVLAVDLHAGQIQGFFDIPTDNLFAAPVMAADIQARYGTRDLMVVSPDVGGVVRARALAKRLDNVPLAIVDKRRDKPGSSEVMNIIGDVSGRHCIMIDDIIDSGGTLCNAAQALLDGGASSVTAYITHGVLSGGAVARVNDSALEELVITDSIRATDAAADSPRIRYLTIAPLIGEAMRRIADESSVSSLFD</sequence>
<dbReference type="GO" id="GO:0005737">
    <property type="term" value="C:cytoplasm"/>
    <property type="evidence" value="ECO:0007669"/>
    <property type="project" value="UniProtKB-SubCell"/>
</dbReference>
<dbReference type="OrthoDB" id="9777067at2"/>
<feature type="binding site" evidence="12">
    <location>
        <position position="193"/>
    </location>
    <ligand>
        <name>D-ribose 5-phosphate</name>
        <dbReference type="ChEBI" id="CHEBI:78346"/>
    </ligand>
</feature>
<evidence type="ECO:0000256" key="9">
    <source>
        <dbReference type="ARBA" id="ARBA00049535"/>
    </source>
</evidence>
<feature type="binding site" evidence="12">
    <location>
        <begin position="34"/>
        <end position="36"/>
    </location>
    <ligand>
        <name>ATP</name>
        <dbReference type="ChEBI" id="CHEBI:30616"/>
    </ligand>
</feature>
<comment type="catalytic activity">
    <reaction evidence="9 12">
        <text>D-ribose 5-phosphate + ATP = 5-phospho-alpha-D-ribose 1-diphosphate + AMP + H(+)</text>
        <dbReference type="Rhea" id="RHEA:15609"/>
        <dbReference type="ChEBI" id="CHEBI:15378"/>
        <dbReference type="ChEBI" id="CHEBI:30616"/>
        <dbReference type="ChEBI" id="CHEBI:58017"/>
        <dbReference type="ChEBI" id="CHEBI:78346"/>
        <dbReference type="ChEBI" id="CHEBI:456215"/>
        <dbReference type="EC" id="2.7.6.1"/>
    </reaction>
</comment>
<evidence type="ECO:0000256" key="8">
    <source>
        <dbReference type="ARBA" id="ARBA00022842"/>
    </source>
</evidence>
<dbReference type="KEGG" id="ado:A6F68_00587"/>
<dbReference type="NCBIfam" id="TIGR01251">
    <property type="entry name" value="ribP_PPkin"/>
    <property type="match status" value="1"/>
</dbReference>
<dbReference type="InterPro" id="IPR000836">
    <property type="entry name" value="PRTase_dom"/>
</dbReference>
<dbReference type="UniPathway" id="UPA00087">
    <property type="reaction ID" value="UER00172"/>
</dbReference>
<evidence type="ECO:0000256" key="4">
    <source>
        <dbReference type="ARBA" id="ARBA00022727"/>
    </source>
</evidence>
<keyword evidence="8 12" id="KW-0460">Magnesium</keyword>
<name>A0A1B2AAC5_9SPHN</name>
<evidence type="ECO:0000256" key="11">
    <source>
        <dbReference type="ARBA" id="ARBA00061444"/>
    </source>
</evidence>
<dbReference type="InterPro" id="IPR037515">
    <property type="entry name" value="Rib-P_diPkinase_bac"/>
</dbReference>
<dbReference type="GO" id="GO:0016301">
    <property type="term" value="F:kinase activity"/>
    <property type="evidence" value="ECO:0007669"/>
    <property type="project" value="UniProtKB-KW"/>
</dbReference>
<feature type="active site" evidence="12">
    <location>
        <position position="191"/>
    </location>
</feature>
<dbReference type="GO" id="GO:0004749">
    <property type="term" value="F:ribose phosphate diphosphokinase activity"/>
    <property type="evidence" value="ECO:0007669"/>
    <property type="project" value="UniProtKB-UniRule"/>
</dbReference>
<reference evidence="14 15" key="1">
    <citation type="submission" date="2016-07" db="EMBL/GenBank/DDBJ databases">
        <title>Complete genome sequence of Altererythrobacter dongtanensis KCTC 22672, a type strain with esterase isolated from tidal flat.</title>
        <authorList>
            <person name="Cheng H."/>
            <person name="Wu Y.-H."/>
            <person name="Zhou P."/>
            <person name="Huo Y.-Y."/>
            <person name="Wang C.-S."/>
            <person name="Xu X.-W."/>
        </authorList>
    </citation>
    <scope>NUCLEOTIDE SEQUENCE [LARGE SCALE GENOMIC DNA]</scope>
    <source>
        <strain evidence="14 15">KCTC 22672</strain>
    </source>
</reference>
<dbReference type="SMART" id="SM01400">
    <property type="entry name" value="Pribosyltran_N"/>
    <property type="match status" value="1"/>
</dbReference>
<proteinExistence type="inferred from homology"/>
<keyword evidence="3 12" id="KW-0479">Metal-binding</keyword>
<dbReference type="AlphaFoldDB" id="A0A1B2AAC5"/>
<dbReference type="HAMAP" id="MF_00583_B">
    <property type="entry name" value="RibP_PPkinase_B"/>
    <property type="match status" value="1"/>
</dbReference>
<evidence type="ECO:0000259" key="13">
    <source>
        <dbReference type="Pfam" id="PF13793"/>
    </source>
</evidence>
<dbReference type="PATRIC" id="fig|692370.5.peg.601"/>
<evidence type="ECO:0000256" key="7">
    <source>
        <dbReference type="ARBA" id="ARBA00022840"/>
    </source>
</evidence>
<dbReference type="PANTHER" id="PTHR10210:SF41">
    <property type="entry name" value="RIBOSE-PHOSPHATE PYROPHOSPHOKINASE 1, CHLOROPLASTIC"/>
    <property type="match status" value="1"/>
</dbReference>
<dbReference type="GO" id="GO:0006015">
    <property type="term" value="P:5-phosphoribose 1-diphosphate biosynthetic process"/>
    <property type="evidence" value="ECO:0007669"/>
    <property type="project" value="UniProtKB-UniRule"/>
</dbReference>
<protein>
    <recommendedName>
        <fullName evidence="12">Ribose-phosphate pyrophosphokinase</fullName>
        <shortName evidence="12">RPPK</shortName>
        <ecNumber evidence="12">2.7.6.1</ecNumber>
    </recommendedName>
    <alternativeName>
        <fullName evidence="12">5-phospho-D-ribosyl alpha-1-diphosphate synthase</fullName>
    </alternativeName>
    <alternativeName>
        <fullName evidence="12">Phosphoribosyl diphosphate synthase</fullName>
    </alternativeName>
    <alternativeName>
        <fullName evidence="12">Phosphoribosyl pyrophosphate synthase</fullName>
        <shortName evidence="12">P-Rib-PP synthase</shortName>
        <shortName evidence="12">PRPP synthase</shortName>
        <shortName evidence="12">PRPPase</shortName>
    </alternativeName>
</protein>
<evidence type="ECO:0000313" key="14">
    <source>
        <dbReference type="EMBL" id="ANY19120.1"/>
    </source>
</evidence>
<dbReference type="GO" id="GO:0006164">
    <property type="term" value="P:purine nucleotide biosynthetic process"/>
    <property type="evidence" value="ECO:0007669"/>
    <property type="project" value="TreeGrafter"/>
</dbReference>
<comment type="pathway">
    <text evidence="1 12">Metabolic intermediate biosynthesis; 5-phospho-alpha-D-ribose 1-diphosphate biosynthesis; 5-phospho-alpha-D-ribose 1-diphosphate from D-ribose 5-phosphate (route I): step 1/1.</text>
</comment>
<dbReference type="GO" id="GO:0005524">
    <property type="term" value="F:ATP binding"/>
    <property type="evidence" value="ECO:0007669"/>
    <property type="project" value="UniProtKB-KW"/>
</dbReference>
<gene>
    <name evidence="12 14" type="primary">prs</name>
    <name evidence="14" type="ORF">A6F68_00587</name>
</gene>
<dbReference type="Proteomes" id="UP000092932">
    <property type="component" value="Chromosome"/>
</dbReference>
<keyword evidence="12" id="KW-0963">Cytoplasm</keyword>
<comment type="function">
    <text evidence="10 12">Involved in the biosynthesis of the central metabolite phospho-alpha-D-ribosyl-1-pyrophosphate (PRPP) via the transfer of pyrophosphoryl group from ATP to 1-hydroxyl of ribose-5-phosphate (Rib-5-P).</text>
</comment>
<comment type="subcellular location">
    <subcellularLocation>
        <location evidence="12">Cytoplasm</location>
    </subcellularLocation>
</comment>